<organism evidence="1 2">
    <name type="scientific">Desulfuromonas soudanensis</name>
    <dbReference type="NCBI Taxonomy" id="1603606"/>
    <lineage>
        <taxon>Bacteria</taxon>
        <taxon>Pseudomonadati</taxon>
        <taxon>Thermodesulfobacteriota</taxon>
        <taxon>Desulfuromonadia</taxon>
        <taxon>Desulfuromonadales</taxon>
        <taxon>Desulfuromonadaceae</taxon>
        <taxon>Desulfuromonas</taxon>
    </lineage>
</organism>
<accession>A0A0M5IR38</accession>
<evidence type="ECO:0008006" key="3">
    <source>
        <dbReference type="Google" id="ProtNLM"/>
    </source>
</evidence>
<evidence type="ECO:0000313" key="1">
    <source>
        <dbReference type="EMBL" id="ALC16156.1"/>
    </source>
</evidence>
<keyword evidence="2" id="KW-1185">Reference proteome</keyword>
<dbReference type="OrthoDB" id="335229at2"/>
<dbReference type="SUPFAM" id="SSF46785">
    <property type="entry name" value="Winged helix' DNA-binding domain"/>
    <property type="match status" value="1"/>
</dbReference>
<dbReference type="AlphaFoldDB" id="A0A0M5IR38"/>
<name>A0A0M5IR38_9BACT</name>
<dbReference type="RefSeq" id="WP_082351103.1">
    <property type="nucleotide sequence ID" value="NZ_CP010802.1"/>
</dbReference>
<sequence length="109" mass="12769">MLESLFGSINKERVLFFIYARNQGHAREIARFYACSLTPLQRQLEILEHGGILVSSLVGRTRLYTFNPRYPLLSEVTALIEKALTFYPEEERTRLQMERQRPRRAGKPL</sequence>
<dbReference type="KEGG" id="des:DSOUD_1376"/>
<dbReference type="InterPro" id="IPR036390">
    <property type="entry name" value="WH_DNA-bd_sf"/>
</dbReference>
<gene>
    <name evidence="1" type="ORF">DSOUD_1376</name>
</gene>
<evidence type="ECO:0000313" key="2">
    <source>
        <dbReference type="Proteomes" id="UP000057158"/>
    </source>
</evidence>
<dbReference type="PATRIC" id="fig|1603606.3.peg.1501"/>
<dbReference type="EMBL" id="CP010802">
    <property type="protein sequence ID" value="ALC16156.1"/>
    <property type="molecule type" value="Genomic_DNA"/>
</dbReference>
<reference evidence="1 2" key="1">
    <citation type="submission" date="2015-07" db="EMBL/GenBank/DDBJ databases">
        <title>Isolation and Genomic Characterization of a Novel Halophilic Metal-Reducing Deltaproteobacterium from the Deep Subsurface.</title>
        <authorList>
            <person name="Badalamenti J.P."/>
            <person name="Summers Z.M."/>
            <person name="Gralnick J.A."/>
            <person name="Bond D.R."/>
        </authorList>
    </citation>
    <scope>NUCLEOTIDE SEQUENCE [LARGE SCALE GENOMIC DNA]</scope>
    <source>
        <strain evidence="1 2">WTL</strain>
    </source>
</reference>
<dbReference type="Proteomes" id="UP000057158">
    <property type="component" value="Chromosome"/>
</dbReference>
<proteinExistence type="predicted"/>
<dbReference type="STRING" id="1603606.DSOUD_1376"/>
<protein>
    <recommendedName>
        <fullName evidence="3">ArsR family transcriptional regulator</fullName>
    </recommendedName>
</protein>